<organism evidence="2 3">
    <name type="scientific">Empedobacter brevis</name>
    <dbReference type="NCBI Taxonomy" id="247"/>
    <lineage>
        <taxon>Bacteria</taxon>
        <taxon>Pseudomonadati</taxon>
        <taxon>Bacteroidota</taxon>
        <taxon>Flavobacteriia</taxon>
        <taxon>Flavobacteriales</taxon>
        <taxon>Weeksellaceae</taxon>
        <taxon>Empedobacter</taxon>
    </lineage>
</organism>
<dbReference type="EMBL" id="JACAGJ010000002">
    <property type="protein sequence ID" value="MDM1071747.1"/>
    <property type="molecule type" value="Genomic_DNA"/>
</dbReference>
<dbReference type="Proteomes" id="UP001170959">
    <property type="component" value="Unassembled WGS sequence"/>
</dbReference>
<gene>
    <name evidence="2" type="ORF">HX001_04475</name>
</gene>
<accession>A0AAJ1V791</accession>
<dbReference type="AlphaFoldDB" id="A0AAJ1V791"/>
<evidence type="ECO:0000313" key="3">
    <source>
        <dbReference type="Proteomes" id="UP001170959"/>
    </source>
</evidence>
<proteinExistence type="predicted"/>
<reference evidence="2" key="1">
    <citation type="submission" date="2020-06" db="EMBL/GenBank/DDBJ databases">
        <authorList>
            <person name="Dong N."/>
        </authorList>
    </citation>
    <scope>NUCLEOTIDE SEQUENCE</scope>
    <source>
        <strain evidence="2">R655-4</strain>
    </source>
</reference>
<name>A0AAJ1V791_9FLAO</name>
<dbReference type="InterPro" id="IPR026444">
    <property type="entry name" value="Secre_tail"/>
</dbReference>
<dbReference type="RefSeq" id="WP_159156280.1">
    <property type="nucleotide sequence ID" value="NZ_CP013210.1"/>
</dbReference>
<evidence type="ECO:0000256" key="1">
    <source>
        <dbReference type="ARBA" id="ARBA00022729"/>
    </source>
</evidence>
<dbReference type="NCBIfam" id="TIGR04183">
    <property type="entry name" value="Por_Secre_tail"/>
    <property type="match status" value="1"/>
</dbReference>
<protein>
    <submittedName>
        <fullName evidence="2">T9SS type A sorting domain-containing protein</fullName>
    </submittedName>
</protein>
<reference evidence="2" key="2">
    <citation type="journal article" date="2022" name="Sci. Total Environ.">
        <title>Prevalence, transmission, and molecular epidemiology of tet(X)-positive bacteria among humans, animals, and environmental niches in China: An epidemiological, and genomic-based study.</title>
        <authorList>
            <person name="Dong N."/>
            <person name="Zeng Y."/>
            <person name="Cai C."/>
            <person name="Sun C."/>
            <person name="Lu J."/>
            <person name="Liu C."/>
            <person name="Zhou H."/>
            <person name="Sun Q."/>
            <person name="Shu L."/>
            <person name="Wang H."/>
            <person name="Wang Y."/>
            <person name="Wang S."/>
            <person name="Wu C."/>
            <person name="Chan E.W."/>
            <person name="Chen G."/>
            <person name="Shen Z."/>
            <person name="Chen S."/>
            <person name="Zhang R."/>
        </authorList>
    </citation>
    <scope>NUCLEOTIDE SEQUENCE</scope>
    <source>
        <strain evidence="2">R655-4</strain>
    </source>
</reference>
<evidence type="ECO:0000313" key="2">
    <source>
        <dbReference type="EMBL" id="MDM1071747.1"/>
    </source>
</evidence>
<comment type="caution">
    <text evidence="2">The sequence shown here is derived from an EMBL/GenBank/DDBJ whole genome shotgun (WGS) entry which is preliminary data.</text>
</comment>
<keyword evidence="1" id="KW-0732">Signal</keyword>
<sequence>MEKTSSLNISFLPAGNYIVKIELSNGKILTKKIIKL</sequence>